<reference evidence="1" key="1">
    <citation type="submission" date="2022-11" db="EMBL/GenBank/DDBJ databases">
        <authorList>
            <person name="Somphong A."/>
            <person name="Phongsopitanun W."/>
        </authorList>
    </citation>
    <scope>NUCLEOTIDE SEQUENCE</scope>
    <source>
        <strain evidence="1">Pm04-4</strain>
    </source>
</reference>
<proteinExistence type="predicted"/>
<accession>A0ABT4BE07</accession>
<protein>
    <submittedName>
        <fullName evidence="1">SCO2524 family protein</fullName>
    </submittedName>
</protein>
<dbReference type="InterPro" id="IPR049777">
    <property type="entry name" value="SCO2524-like"/>
</dbReference>
<keyword evidence="2" id="KW-1185">Reference proteome</keyword>
<dbReference type="EMBL" id="JAPNTZ010000021">
    <property type="protein sequence ID" value="MCY1144753.1"/>
    <property type="molecule type" value="Genomic_DNA"/>
</dbReference>
<evidence type="ECO:0000313" key="2">
    <source>
        <dbReference type="Proteomes" id="UP001151002"/>
    </source>
</evidence>
<comment type="caution">
    <text evidence="1">The sequence shown here is derived from an EMBL/GenBank/DDBJ whole genome shotgun (WGS) entry which is preliminary data.</text>
</comment>
<name>A0ABT4BE07_9ACTN</name>
<sequence length="613" mass="68586">MRIQPRQHLLDIWRATARYSWRDGKWNWGGRDGSNSISDAEQLLSILLPATQVPIFALDRPDTTGHRIANALRTIGDVHAIPVRMVGILTDYYERYLDSKKQPVFSGGSYFRVSTPGDLPQQQLDLDIVDSFAVSITLSLATTGFARVFRETPGGQPGQLRAEIDRLEELASQRLTAAMVGLLRSFAVSTFAVDSEEGQALLRTVNQGNEDDEPVAQRLRDALQETTASLGEVLIGSGQVTELRARPSDLYECGWSWGVIDNAPPVKLEDPKGPAIHQPSGIAQNAPYLYFTVLALDAIEDLFSERTRVLNLLNEEQQRLTRALQLRWDLTRRYWATVATFGDGTRWPLEDVPWRTTDRDESDYYTLLATSVAAKGLAQQRGSDLELSRIGSVLGELAQRARITRRPTQSDPRAQALHSPGVELTLEGSEKYGDVRLVWAVSEFSSLLLQRTVVIAGLLRDVEQRERMLNLADRAWDHLDGRKVSDLQLWDQPNTVFPAIKTFTEPSWYHTERVVQALVTTAKLLTQAPLVDNGLVEHAAALLAEAEHLYDLELMNGSEPSHRNDLGKSLLKVHLQLTRGRNIYRSLPATAVSLASESLRMLDELTTARQERD</sequence>
<dbReference type="NCBIfam" id="NF040567">
    <property type="entry name" value="SCO2524_fam"/>
    <property type="match status" value="1"/>
</dbReference>
<dbReference type="Proteomes" id="UP001151002">
    <property type="component" value="Unassembled WGS sequence"/>
</dbReference>
<organism evidence="1 2">
    <name type="scientific">Paractinoplanes pyxinae</name>
    <dbReference type="NCBI Taxonomy" id="2997416"/>
    <lineage>
        <taxon>Bacteria</taxon>
        <taxon>Bacillati</taxon>
        <taxon>Actinomycetota</taxon>
        <taxon>Actinomycetes</taxon>
        <taxon>Micromonosporales</taxon>
        <taxon>Micromonosporaceae</taxon>
        <taxon>Paractinoplanes</taxon>
    </lineage>
</organism>
<dbReference type="RefSeq" id="WP_267569342.1">
    <property type="nucleotide sequence ID" value="NZ_JAPNTZ010000021.1"/>
</dbReference>
<gene>
    <name evidence="1" type="ORF">OWR29_42710</name>
</gene>
<evidence type="ECO:0000313" key="1">
    <source>
        <dbReference type="EMBL" id="MCY1144753.1"/>
    </source>
</evidence>